<dbReference type="PANTHER" id="PTHR47079">
    <property type="entry name" value="REGULATOR OF G-PROTEIN SIGNALING PROTEIN-LIKE"/>
    <property type="match status" value="1"/>
</dbReference>
<name>A0A091WFX3_OPIHO</name>
<keyword evidence="2" id="KW-1185">Reference proteome</keyword>
<accession>A0A091WFX3</accession>
<feature type="non-terminal residue" evidence="1">
    <location>
        <position position="1"/>
    </location>
</feature>
<dbReference type="Proteomes" id="UP000053605">
    <property type="component" value="Unassembled WGS sequence"/>
</dbReference>
<dbReference type="EMBL" id="KK735494">
    <property type="protein sequence ID" value="KFR14439.1"/>
    <property type="molecule type" value="Genomic_DNA"/>
</dbReference>
<feature type="non-terminal residue" evidence="1">
    <location>
        <position position="76"/>
    </location>
</feature>
<dbReference type="AlphaFoldDB" id="A0A091WFX3"/>
<evidence type="ECO:0000313" key="1">
    <source>
        <dbReference type="EMBL" id="KFR14439.1"/>
    </source>
</evidence>
<evidence type="ECO:0000313" key="2">
    <source>
        <dbReference type="Proteomes" id="UP000053605"/>
    </source>
</evidence>
<dbReference type="PANTHER" id="PTHR47079:SF1">
    <property type="entry name" value="REGULATOR OF G-PROTEIN SIGNALING PROTEIN-LIKE"/>
    <property type="match status" value="1"/>
</dbReference>
<organism evidence="1 2">
    <name type="scientific">Opisthocomus hoazin</name>
    <name type="common">Hoatzin</name>
    <name type="synonym">Phasianus hoazin</name>
    <dbReference type="NCBI Taxonomy" id="30419"/>
    <lineage>
        <taxon>Eukaryota</taxon>
        <taxon>Metazoa</taxon>
        <taxon>Chordata</taxon>
        <taxon>Craniata</taxon>
        <taxon>Vertebrata</taxon>
        <taxon>Euteleostomi</taxon>
        <taxon>Archelosauria</taxon>
        <taxon>Archosauria</taxon>
        <taxon>Dinosauria</taxon>
        <taxon>Saurischia</taxon>
        <taxon>Theropoda</taxon>
        <taxon>Coelurosauria</taxon>
        <taxon>Aves</taxon>
        <taxon>Neognathae</taxon>
        <taxon>Neoaves</taxon>
        <taxon>Opisthocomiformes</taxon>
        <taxon>Opisthocomidae</taxon>
        <taxon>Opisthocomus</taxon>
    </lineage>
</organism>
<gene>
    <name evidence="1" type="ORF">N306_01371</name>
</gene>
<dbReference type="InterPro" id="IPR053282">
    <property type="entry name" value="RGS_domain-containing"/>
</dbReference>
<reference evidence="1 2" key="1">
    <citation type="submission" date="2014-04" db="EMBL/GenBank/DDBJ databases">
        <title>Genome evolution of avian class.</title>
        <authorList>
            <person name="Zhang G."/>
            <person name="Li C."/>
        </authorList>
    </citation>
    <scope>NUCLEOTIDE SEQUENCE [LARGE SCALE GENOMIC DNA]</scope>
    <source>
        <strain evidence="1">BGI_N306</strain>
    </source>
</reference>
<sequence>QVITINFLMDDLRFYLEIDKARPHMPLQVFQAVEALAAQNIQSEKEVAFLKSKAVIISKLFLNSDVPPKSRIRCWD</sequence>
<dbReference type="PhylomeDB" id="A0A091WFX3"/>
<dbReference type="STRING" id="30419.A0A091WFX3"/>
<protein>
    <submittedName>
        <fullName evidence="1">Regulator of G-protein signaling protein-like</fullName>
    </submittedName>
</protein>
<proteinExistence type="predicted"/>